<organism evidence="1 2">
    <name type="scientific">Magallana gigas</name>
    <name type="common">Pacific oyster</name>
    <name type="synonym">Crassostrea gigas</name>
    <dbReference type="NCBI Taxonomy" id="29159"/>
    <lineage>
        <taxon>Eukaryota</taxon>
        <taxon>Metazoa</taxon>
        <taxon>Spiralia</taxon>
        <taxon>Lophotrochozoa</taxon>
        <taxon>Mollusca</taxon>
        <taxon>Bivalvia</taxon>
        <taxon>Autobranchia</taxon>
        <taxon>Pteriomorphia</taxon>
        <taxon>Ostreida</taxon>
        <taxon>Ostreoidea</taxon>
        <taxon>Ostreidae</taxon>
        <taxon>Magallana</taxon>
    </lineage>
</organism>
<dbReference type="EnsemblMetazoa" id="G4260.2">
    <property type="protein sequence ID" value="G4260.2:cds"/>
    <property type="gene ID" value="G4260"/>
</dbReference>
<accession>A0A8W8N8A8</accession>
<proteinExistence type="predicted"/>
<sequence length="155" mass="17397">MNLLWDSISKTVVYFGLLTSHLCGLSSENGGAAAAGTSKMSIPALGAKVNFFDVDSKDRMLKSDTLWTTFKSQNDESKLMQFLLSRDGIEDLAHLKLNTVAKVGRKKRSYQSYQAQRYYPPIPPENILVVVSILWCQTMVIEELKSATIKYNCYC</sequence>
<evidence type="ECO:0000313" key="2">
    <source>
        <dbReference type="Proteomes" id="UP000005408"/>
    </source>
</evidence>
<reference evidence="1" key="1">
    <citation type="submission" date="2022-08" db="UniProtKB">
        <authorList>
            <consortium name="EnsemblMetazoa"/>
        </authorList>
    </citation>
    <scope>IDENTIFICATION</scope>
    <source>
        <strain evidence="1">05x7-T-G4-1.051#20</strain>
    </source>
</reference>
<evidence type="ECO:0000313" key="1">
    <source>
        <dbReference type="EnsemblMetazoa" id="G4260.2:cds"/>
    </source>
</evidence>
<protein>
    <submittedName>
        <fullName evidence="1">Uncharacterized protein</fullName>
    </submittedName>
</protein>
<dbReference type="AlphaFoldDB" id="A0A8W8N8A8"/>
<dbReference type="Proteomes" id="UP000005408">
    <property type="component" value="Unassembled WGS sequence"/>
</dbReference>
<keyword evidence="2" id="KW-1185">Reference proteome</keyword>
<name>A0A8W8N8A8_MAGGI</name>